<comment type="caution">
    <text evidence="4">The sequence shown here is derived from an EMBL/GenBank/DDBJ whole genome shotgun (WGS) entry which is preliminary data.</text>
</comment>
<keyword evidence="5" id="KW-1185">Reference proteome</keyword>
<feature type="chain" id="PRO_5047100514" description="GerMN domain-containing protein" evidence="2">
    <location>
        <begin position="19"/>
        <end position="180"/>
    </location>
</feature>
<feature type="domain" description="GerMN" evidence="3">
    <location>
        <begin position="58"/>
        <end position="164"/>
    </location>
</feature>
<feature type="signal peptide" evidence="2">
    <location>
        <begin position="1"/>
        <end position="18"/>
    </location>
</feature>
<evidence type="ECO:0000313" key="5">
    <source>
        <dbReference type="Proteomes" id="UP001185028"/>
    </source>
</evidence>
<evidence type="ECO:0000313" key="4">
    <source>
        <dbReference type="EMBL" id="MDR6243859.1"/>
    </source>
</evidence>
<dbReference type="EMBL" id="JAVDQH010000005">
    <property type="protein sequence ID" value="MDR6243859.1"/>
    <property type="molecule type" value="Genomic_DNA"/>
</dbReference>
<dbReference type="Proteomes" id="UP001185028">
    <property type="component" value="Unassembled WGS sequence"/>
</dbReference>
<proteinExistence type="predicted"/>
<protein>
    <recommendedName>
        <fullName evidence="3">GerMN domain-containing protein</fullName>
    </recommendedName>
</protein>
<feature type="coiled-coil region" evidence="1">
    <location>
        <begin position="30"/>
        <end position="57"/>
    </location>
</feature>
<organism evidence="4 5">
    <name type="scientific">Paenibacillus hunanensis</name>
    <dbReference type="NCBI Taxonomy" id="539262"/>
    <lineage>
        <taxon>Bacteria</taxon>
        <taxon>Bacillati</taxon>
        <taxon>Bacillota</taxon>
        <taxon>Bacilli</taxon>
        <taxon>Bacillales</taxon>
        <taxon>Paenibacillaceae</taxon>
        <taxon>Paenibacillus</taxon>
    </lineage>
</organism>
<sequence>MKKGIYLFILICTLCAFSIGCDHHPSSSKVQGSKLDLNEASTENNEAEKQKKSQKIEVYYADVQVSKLEKNVQSITFTDATHKYSETYTALQKSDQDNLIPLWGNIDLLSVAFNEGKLTLDIHIPDEARLGSGGEALAMEALTKTFFQFSEINSIELLVDGKETDSLMGHTELDNPILRP</sequence>
<dbReference type="Pfam" id="PF10646">
    <property type="entry name" value="Germane"/>
    <property type="match status" value="1"/>
</dbReference>
<name>A0ABU1IXF9_9BACL</name>
<evidence type="ECO:0000256" key="2">
    <source>
        <dbReference type="SAM" id="SignalP"/>
    </source>
</evidence>
<dbReference type="RefSeq" id="WP_188777044.1">
    <property type="nucleotide sequence ID" value="NZ_BMMB01000008.1"/>
</dbReference>
<keyword evidence="2" id="KW-0732">Signal</keyword>
<dbReference type="PROSITE" id="PS51257">
    <property type="entry name" value="PROKAR_LIPOPROTEIN"/>
    <property type="match status" value="1"/>
</dbReference>
<gene>
    <name evidence="4" type="ORF">JOC58_001752</name>
</gene>
<reference evidence="4 5" key="1">
    <citation type="submission" date="2023-07" db="EMBL/GenBank/DDBJ databases">
        <title>Genomic Encyclopedia of Type Strains, Phase IV (KMG-IV): sequencing the most valuable type-strain genomes for metagenomic binning, comparative biology and taxonomic classification.</title>
        <authorList>
            <person name="Goeker M."/>
        </authorList>
    </citation>
    <scope>NUCLEOTIDE SEQUENCE [LARGE SCALE GENOMIC DNA]</scope>
    <source>
        <strain evidence="4 5">DSM 22170</strain>
    </source>
</reference>
<evidence type="ECO:0000259" key="3">
    <source>
        <dbReference type="Pfam" id="PF10646"/>
    </source>
</evidence>
<evidence type="ECO:0000256" key="1">
    <source>
        <dbReference type="SAM" id="Coils"/>
    </source>
</evidence>
<accession>A0ABU1IXF9</accession>
<keyword evidence="1" id="KW-0175">Coiled coil</keyword>
<dbReference type="InterPro" id="IPR019606">
    <property type="entry name" value="GerMN"/>
</dbReference>